<name>A0ABT3X2P5_9BACL</name>
<protein>
    <recommendedName>
        <fullName evidence="3">Fungal lipase-like domain-containing protein</fullName>
    </recommendedName>
</protein>
<gene>
    <name evidence="1" type="ORF">OS242_14580</name>
</gene>
<proteinExistence type="predicted"/>
<evidence type="ECO:0000313" key="2">
    <source>
        <dbReference type="Proteomes" id="UP001208017"/>
    </source>
</evidence>
<keyword evidence="2" id="KW-1185">Reference proteome</keyword>
<dbReference type="RefSeq" id="WP_267152424.1">
    <property type="nucleotide sequence ID" value="NZ_JAPMLT010000009.1"/>
</dbReference>
<dbReference type="EMBL" id="JAPMLT010000009">
    <property type="protein sequence ID" value="MCX7571175.1"/>
    <property type="molecule type" value="Genomic_DNA"/>
</dbReference>
<evidence type="ECO:0008006" key="3">
    <source>
        <dbReference type="Google" id="ProtNLM"/>
    </source>
</evidence>
<comment type="caution">
    <text evidence="1">The sequence shown here is derived from an EMBL/GenBank/DDBJ whole genome shotgun (WGS) entry which is preliminary data.</text>
</comment>
<evidence type="ECO:0000313" key="1">
    <source>
        <dbReference type="EMBL" id="MCX7571175.1"/>
    </source>
</evidence>
<organism evidence="1 2">
    <name type="scientific">Tumebacillus lacus</name>
    <dbReference type="NCBI Taxonomy" id="2995335"/>
    <lineage>
        <taxon>Bacteria</taxon>
        <taxon>Bacillati</taxon>
        <taxon>Bacillota</taxon>
        <taxon>Bacilli</taxon>
        <taxon>Bacillales</taxon>
        <taxon>Alicyclobacillaceae</taxon>
        <taxon>Tumebacillus</taxon>
    </lineage>
</organism>
<sequence>MNQAFKFRDRTRYIINTDRDGQPSQSGQVHSSPEQLQSVIANILDFFAHQDNQNTPPRLLFYCHGGLVDEARALQIMQRQYRNYLQNNIYPVFFIWESGFFDILEDVGNSLVSEIFDPVAPQHTRFFSHIFRGEGPLDETIEELAKGFSGGWSACKERASRVFGDGGFGWQFLTQLLTALRSRNLHPEFHVVGHSAGALVLGELLRNLRTHRIDLPIRTCSLYAPACSLAYFDDTYIPEITAPTQRIAEFYLYTLTDDEEKADACIPVRFYRYTLFSIYRKSLLYLISRGLEGAAEDVPLLGMERYAVESANLAHIWAAARGAHVTSGTDVTCTSAVDACTLHLSFSQHTHGGFGETAQVLSSTLKTIRREDALTYPF</sequence>
<accession>A0ABT3X2P5</accession>
<dbReference type="Proteomes" id="UP001208017">
    <property type="component" value="Unassembled WGS sequence"/>
</dbReference>
<dbReference type="InterPro" id="IPR029058">
    <property type="entry name" value="AB_hydrolase_fold"/>
</dbReference>
<dbReference type="SUPFAM" id="SSF53474">
    <property type="entry name" value="alpha/beta-Hydrolases"/>
    <property type="match status" value="1"/>
</dbReference>
<reference evidence="1 2" key="1">
    <citation type="submission" date="2022-11" db="EMBL/GenBank/DDBJ databases">
        <title>Study of microbial diversity in lake waters.</title>
        <authorList>
            <person name="Zhang J."/>
        </authorList>
    </citation>
    <scope>NUCLEOTIDE SEQUENCE [LARGE SCALE GENOMIC DNA]</scope>
    <source>
        <strain evidence="1 2">DT12</strain>
    </source>
</reference>